<dbReference type="PROSITE" id="PS00675">
    <property type="entry name" value="SIGMA54_INTERACT_1"/>
    <property type="match status" value="1"/>
</dbReference>
<organism evidence="10 11">
    <name type="scientific">Chthoniobacter flavus Ellin428</name>
    <dbReference type="NCBI Taxonomy" id="497964"/>
    <lineage>
        <taxon>Bacteria</taxon>
        <taxon>Pseudomonadati</taxon>
        <taxon>Verrucomicrobiota</taxon>
        <taxon>Spartobacteria</taxon>
        <taxon>Chthoniobacterales</taxon>
        <taxon>Chthoniobacteraceae</taxon>
        <taxon>Chthoniobacter</taxon>
    </lineage>
</organism>
<evidence type="ECO:0000259" key="8">
    <source>
        <dbReference type="PROSITE" id="PS50045"/>
    </source>
</evidence>
<evidence type="ECO:0000256" key="5">
    <source>
        <dbReference type="ARBA" id="ARBA00023159"/>
    </source>
</evidence>
<evidence type="ECO:0000313" key="11">
    <source>
        <dbReference type="Proteomes" id="UP000005824"/>
    </source>
</evidence>
<dbReference type="InterPro" id="IPR002197">
    <property type="entry name" value="HTH_Fis"/>
</dbReference>
<dbReference type="STRING" id="497964.CfE428DRAFT_2599"/>
<dbReference type="InterPro" id="IPR025944">
    <property type="entry name" value="Sigma_54_int_dom_CS"/>
</dbReference>
<gene>
    <name evidence="10" type="ORF">CfE428DRAFT_2599</name>
</gene>
<dbReference type="FunCoup" id="B4D0Z8">
    <property type="interactions" value="261"/>
</dbReference>
<evidence type="ECO:0000259" key="9">
    <source>
        <dbReference type="PROSITE" id="PS50110"/>
    </source>
</evidence>
<keyword evidence="4" id="KW-0238">DNA-binding</keyword>
<feature type="domain" description="Response regulatory" evidence="9">
    <location>
        <begin position="3"/>
        <end position="117"/>
    </location>
</feature>
<dbReference type="InterPro" id="IPR003593">
    <property type="entry name" value="AAA+_ATPase"/>
</dbReference>
<dbReference type="Pfam" id="PF00158">
    <property type="entry name" value="Sigma54_activat"/>
    <property type="match status" value="1"/>
</dbReference>
<dbReference type="Gene3D" id="3.40.50.2300">
    <property type="match status" value="1"/>
</dbReference>
<dbReference type="PROSITE" id="PS00688">
    <property type="entry name" value="SIGMA54_INTERACT_3"/>
    <property type="match status" value="1"/>
</dbReference>
<dbReference type="SMART" id="SM00382">
    <property type="entry name" value="AAA"/>
    <property type="match status" value="1"/>
</dbReference>
<dbReference type="Proteomes" id="UP000005824">
    <property type="component" value="Unassembled WGS sequence"/>
</dbReference>
<dbReference type="PANTHER" id="PTHR32071">
    <property type="entry name" value="TRANSCRIPTIONAL REGULATORY PROTEIN"/>
    <property type="match status" value="1"/>
</dbReference>
<dbReference type="GO" id="GO:0005524">
    <property type="term" value="F:ATP binding"/>
    <property type="evidence" value="ECO:0007669"/>
    <property type="project" value="UniProtKB-KW"/>
</dbReference>
<keyword evidence="1" id="KW-0547">Nucleotide-binding</keyword>
<dbReference type="PROSITE" id="PS50045">
    <property type="entry name" value="SIGMA54_INTERACT_4"/>
    <property type="match status" value="1"/>
</dbReference>
<dbReference type="AlphaFoldDB" id="B4D0Z8"/>
<accession>B4D0Z8</accession>
<dbReference type="InterPro" id="IPR025943">
    <property type="entry name" value="Sigma_54_int_dom_ATP-bd_2"/>
</dbReference>
<protein>
    <submittedName>
        <fullName evidence="10">Two component, sigma54 specific, transcriptional regulator, Fis family</fullName>
    </submittedName>
</protein>
<sequence>MARILIIDDDPAMVSVISDICQERGHQTVAYASGQKALESLAVHAPQLVITDLRMDKVGGLDILRECREVLPQTPVILITAYKTVETALEAMKLGAYDYITKPFKVDELQLTIQRALDNQSLVRENRNLRQIVKEKYRFENIIGTSTKMQEIYNLIAKVADTDSTILIQGESGTGKELVARALHFNSTRQHQPFVAINCSALPENLLESELFGHKKGSFTGAVQDKIGLFEEAEGGTIFLDEVNSMAQPLQTKLLRVLQERQIRRVGDTKSVPINVRVLAATNEALGDKIKGGNFREDLYYRLAVIPVEMPALRERPDDIPLLVSHFLQKNAAQTGTEAKKIDPKAIEMLAKYRWPGNVRELENAVERACALCDDALIRTTDLPPQVIRHATAPPVEHSGTLPVGQTLDEYIREQERRYIEETIKFNGNSREKAAKMLGISMATLYRKLEVKAQRAAGASAASASS</sequence>
<keyword evidence="2" id="KW-0067">ATP-binding</keyword>
<dbReference type="Gene3D" id="1.10.8.60">
    <property type="match status" value="1"/>
</dbReference>
<keyword evidence="3" id="KW-0805">Transcription regulation</keyword>
<dbReference type="eggNOG" id="COG2204">
    <property type="taxonomic scope" value="Bacteria"/>
</dbReference>
<dbReference type="InterPro" id="IPR001789">
    <property type="entry name" value="Sig_transdc_resp-reg_receiver"/>
</dbReference>
<dbReference type="GO" id="GO:0000160">
    <property type="term" value="P:phosphorelay signal transduction system"/>
    <property type="evidence" value="ECO:0007669"/>
    <property type="project" value="InterPro"/>
</dbReference>
<keyword evidence="11" id="KW-1185">Reference proteome</keyword>
<dbReference type="EMBL" id="ABVL01000006">
    <property type="protein sequence ID" value="EDY20010.1"/>
    <property type="molecule type" value="Genomic_DNA"/>
</dbReference>
<evidence type="ECO:0000256" key="1">
    <source>
        <dbReference type="ARBA" id="ARBA00022741"/>
    </source>
</evidence>
<dbReference type="SUPFAM" id="SSF52540">
    <property type="entry name" value="P-loop containing nucleoside triphosphate hydrolases"/>
    <property type="match status" value="1"/>
</dbReference>
<dbReference type="InParanoid" id="B4D0Z8"/>
<comment type="caution">
    <text evidence="10">The sequence shown here is derived from an EMBL/GenBank/DDBJ whole genome shotgun (WGS) entry which is preliminary data.</text>
</comment>
<dbReference type="PANTHER" id="PTHR32071:SF113">
    <property type="entry name" value="ALGINATE BIOSYNTHESIS TRANSCRIPTIONAL REGULATORY PROTEIN ALGB"/>
    <property type="match status" value="1"/>
</dbReference>
<dbReference type="CDD" id="cd00009">
    <property type="entry name" value="AAA"/>
    <property type="match status" value="1"/>
</dbReference>
<dbReference type="SMART" id="SM00448">
    <property type="entry name" value="REC"/>
    <property type="match status" value="1"/>
</dbReference>
<evidence type="ECO:0000256" key="3">
    <source>
        <dbReference type="ARBA" id="ARBA00023015"/>
    </source>
</evidence>
<evidence type="ECO:0000256" key="7">
    <source>
        <dbReference type="PROSITE-ProRule" id="PRU00169"/>
    </source>
</evidence>
<evidence type="ECO:0000256" key="4">
    <source>
        <dbReference type="ARBA" id="ARBA00023125"/>
    </source>
</evidence>
<dbReference type="InterPro" id="IPR025662">
    <property type="entry name" value="Sigma_54_int_dom_ATP-bd_1"/>
</dbReference>
<evidence type="ECO:0000256" key="6">
    <source>
        <dbReference type="ARBA" id="ARBA00023163"/>
    </source>
</evidence>
<name>B4D0Z8_9BACT</name>
<dbReference type="GO" id="GO:0043565">
    <property type="term" value="F:sequence-specific DNA binding"/>
    <property type="evidence" value="ECO:0007669"/>
    <property type="project" value="InterPro"/>
</dbReference>
<feature type="modified residue" description="4-aspartylphosphate" evidence="7">
    <location>
        <position position="52"/>
    </location>
</feature>
<dbReference type="SUPFAM" id="SSF52172">
    <property type="entry name" value="CheY-like"/>
    <property type="match status" value="1"/>
</dbReference>
<reference evidence="10 11" key="1">
    <citation type="journal article" date="2011" name="J. Bacteriol.">
        <title>Genome sequence of Chthoniobacter flavus Ellin428, an aerobic heterotrophic soil bacterium.</title>
        <authorList>
            <person name="Kant R."/>
            <person name="van Passel M.W."/>
            <person name="Palva A."/>
            <person name="Lucas S."/>
            <person name="Lapidus A."/>
            <person name="Glavina Del Rio T."/>
            <person name="Dalin E."/>
            <person name="Tice H."/>
            <person name="Bruce D."/>
            <person name="Goodwin L."/>
            <person name="Pitluck S."/>
            <person name="Larimer F.W."/>
            <person name="Land M.L."/>
            <person name="Hauser L."/>
            <person name="Sangwan P."/>
            <person name="de Vos W.M."/>
            <person name="Janssen P.H."/>
            <person name="Smidt H."/>
        </authorList>
    </citation>
    <scope>NUCLEOTIDE SEQUENCE [LARGE SCALE GENOMIC DNA]</scope>
    <source>
        <strain evidence="10 11">Ellin428</strain>
    </source>
</reference>
<dbReference type="InterPro" id="IPR011006">
    <property type="entry name" value="CheY-like_superfamily"/>
</dbReference>
<dbReference type="PROSITE" id="PS00676">
    <property type="entry name" value="SIGMA54_INTERACT_2"/>
    <property type="match status" value="1"/>
</dbReference>
<dbReference type="GO" id="GO:0006355">
    <property type="term" value="P:regulation of DNA-templated transcription"/>
    <property type="evidence" value="ECO:0007669"/>
    <property type="project" value="InterPro"/>
</dbReference>
<dbReference type="Pfam" id="PF02954">
    <property type="entry name" value="HTH_8"/>
    <property type="match status" value="1"/>
</dbReference>
<dbReference type="Pfam" id="PF25601">
    <property type="entry name" value="AAA_lid_14"/>
    <property type="match status" value="1"/>
</dbReference>
<feature type="domain" description="Sigma-54 factor interaction" evidence="8">
    <location>
        <begin position="142"/>
        <end position="371"/>
    </location>
</feature>
<dbReference type="InterPro" id="IPR058031">
    <property type="entry name" value="AAA_lid_NorR"/>
</dbReference>
<dbReference type="PROSITE" id="PS50110">
    <property type="entry name" value="RESPONSE_REGULATORY"/>
    <property type="match status" value="1"/>
</dbReference>
<dbReference type="Gene3D" id="1.10.10.60">
    <property type="entry name" value="Homeodomain-like"/>
    <property type="match status" value="1"/>
</dbReference>
<dbReference type="SUPFAM" id="SSF46689">
    <property type="entry name" value="Homeodomain-like"/>
    <property type="match status" value="1"/>
</dbReference>
<evidence type="ECO:0000313" key="10">
    <source>
        <dbReference type="EMBL" id="EDY20010.1"/>
    </source>
</evidence>
<dbReference type="FunFam" id="1.10.8.60:FF:000014">
    <property type="entry name" value="DNA-binding transcriptional regulator NtrC"/>
    <property type="match status" value="1"/>
</dbReference>
<dbReference type="Gene3D" id="3.40.50.300">
    <property type="entry name" value="P-loop containing nucleotide triphosphate hydrolases"/>
    <property type="match status" value="1"/>
</dbReference>
<dbReference type="Pfam" id="PF00072">
    <property type="entry name" value="Response_reg"/>
    <property type="match status" value="1"/>
</dbReference>
<evidence type="ECO:0000256" key="2">
    <source>
        <dbReference type="ARBA" id="ARBA00022840"/>
    </source>
</evidence>
<keyword evidence="7" id="KW-0597">Phosphoprotein</keyword>
<keyword evidence="6" id="KW-0804">Transcription</keyword>
<dbReference type="RefSeq" id="WP_006979924.1">
    <property type="nucleotide sequence ID" value="NZ_ABVL01000006.1"/>
</dbReference>
<dbReference type="InterPro" id="IPR002078">
    <property type="entry name" value="Sigma_54_int"/>
</dbReference>
<dbReference type="InterPro" id="IPR009057">
    <property type="entry name" value="Homeodomain-like_sf"/>
</dbReference>
<keyword evidence="5" id="KW-0010">Activator</keyword>
<dbReference type="InterPro" id="IPR027417">
    <property type="entry name" value="P-loop_NTPase"/>
</dbReference>
<dbReference type="FunFam" id="3.40.50.300:FF:000006">
    <property type="entry name" value="DNA-binding transcriptional regulator NtrC"/>
    <property type="match status" value="1"/>
</dbReference>
<proteinExistence type="predicted"/>